<organism evidence="1 2">
    <name type="scientific">Trichinella pseudospiralis</name>
    <name type="common">Parasitic roundworm</name>
    <dbReference type="NCBI Taxonomy" id="6337"/>
    <lineage>
        <taxon>Eukaryota</taxon>
        <taxon>Metazoa</taxon>
        <taxon>Ecdysozoa</taxon>
        <taxon>Nematoda</taxon>
        <taxon>Enoplea</taxon>
        <taxon>Dorylaimia</taxon>
        <taxon>Trichinellida</taxon>
        <taxon>Trichinellidae</taxon>
        <taxon>Trichinella</taxon>
    </lineage>
</organism>
<name>A0A0V1F8V2_TRIPS</name>
<feature type="non-terminal residue" evidence="1">
    <location>
        <position position="1"/>
    </location>
</feature>
<gene>
    <name evidence="1" type="ORF">T4D_896</name>
</gene>
<protein>
    <submittedName>
        <fullName evidence="1">Uncharacterized protein</fullName>
    </submittedName>
</protein>
<proteinExistence type="predicted"/>
<dbReference type="EMBL" id="JYDT01000168">
    <property type="protein sequence ID" value="KRY82585.1"/>
    <property type="molecule type" value="Genomic_DNA"/>
</dbReference>
<dbReference type="AlphaFoldDB" id="A0A0V1F8V2"/>
<comment type="caution">
    <text evidence="1">The sequence shown here is derived from an EMBL/GenBank/DDBJ whole genome shotgun (WGS) entry which is preliminary data.</text>
</comment>
<evidence type="ECO:0000313" key="1">
    <source>
        <dbReference type="EMBL" id="KRY82585.1"/>
    </source>
</evidence>
<reference evidence="1 2" key="1">
    <citation type="submission" date="2015-01" db="EMBL/GenBank/DDBJ databases">
        <title>Evolution of Trichinella species and genotypes.</title>
        <authorList>
            <person name="Korhonen P.K."/>
            <person name="Edoardo P."/>
            <person name="Giuseppe L.R."/>
            <person name="Gasser R.B."/>
        </authorList>
    </citation>
    <scope>NUCLEOTIDE SEQUENCE [LARGE SCALE GENOMIC DNA]</scope>
    <source>
        <strain evidence="1">ISS470</strain>
    </source>
</reference>
<dbReference type="Proteomes" id="UP000054995">
    <property type="component" value="Unassembled WGS sequence"/>
</dbReference>
<keyword evidence="2" id="KW-1185">Reference proteome</keyword>
<evidence type="ECO:0000313" key="2">
    <source>
        <dbReference type="Proteomes" id="UP000054995"/>
    </source>
</evidence>
<sequence>NEIHALNYLAILEIKYTKDTEQSLSCVREIIADSCILCGIEAYIGITRDPNSVTAPGDAQGVALGHKKFTYANFYIS</sequence>
<accession>A0A0V1F8V2</accession>